<gene>
    <name evidence="1" type="ORF">JP09_001350</name>
</gene>
<organism evidence="1 2">
    <name type="scientific">Dehalogenimonas etheniformans</name>
    <dbReference type="NCBI Taxonomy" id="1536648"/>
    <lineage>
        <taxon>Bacteria</taxon>
        <taxon>Bacillati</taxon>
        <taxon>Chloroflexota</taxon>
        <taxon>Dehalococcoidia</taxon>
        <taxon>Dehalococcoidales</taxon>
        <taxon>Dehalococcoidaceae</taxon>
        <taxon>Dehalogenimonas</taxon>
    </lineage>
</organism>
<dbReference type="AlphaFoldDB" id="A0A2P5P8D8"/>
<protein>
    <submittedName>
        <fullName evidence="1">Uncharacterized protein</fullName>
    </submittedName>
</protein>
<dbReference type="Proteomes" id="UP000235653">
    <property type="component" value="Unassembled WGS sequence"/>
</dbReference>
<dbReference type="OrthoDB" id="9890217at2"/>
<sequence>MAYLKENTDLGRADREIFLAIWQAKEIACRFPDDEAMYGNAVRRFMKLVKRRFGVASDRDVDRLDFALDLVERDIVLPPERLAEITRHLV</sequence>
<reference evidence="1 2" key="1">
    <citation type="journal article" date="2017" name="ISME J.">
        <title>Grape pomace compost harbors organohalide-respiring Dehalogenimonas species with novel reductive dehalogenase genes.</title>
        <authorList>
            <person name="Yang Y."/>
            <person name="Higgins S.A."/>
            <person name="Yan J."/>
            <person name="Simsir B."/>
            <person name="Chourey K."/>
            <person name="Iyer R."/>
            <person name="Hettich R.L."/>
            <person name="Baldwin B."/>
            <person name="Ogles D.M."/>
            <person name="Loffler F.E."/>
        </authorList>
    </citation>
    <scope>NUCLEOTIDE SEQUENCE [LARGE SCALE GENOMIC DNA]</scope>
    <source>
        <strain evidence="1 2">GP</strain>
    </source>
</reference>
<proteinExistence type="predicted"/>
<keyword evidence="2" id="KW-1185">Reference proteome</keyword>
<comment type="caution">
    <text evidence="1">The sequence shown here is derived from an EMBL/GenBank/DDBJ whole genome shotgun (WGS) entry which is preliminary data.</text>
</comment>
<evidence type="ECO:0000313" key="2">
    <source>
        <dbReference type="Proteomes" id="UP000235653"/>
    </source>
</evidence>
<dbReference type="EMBL" id="JQAN02000006">
    <property type="protein sequence ID" value="PPD58560.1"/>
    <property type="molecule type" value="Genomic_DNA"/>
</dbReference>
<evidence type="ECO:0000313" key="1">
    <source>
        <dbReference type="EMBL" id="PPD58560.1"/>
    </source>
</evidence>
<name>A0A2P5P8D8_9CHLR</name>
<accession>A0A2P5P8D8</accession>